<organism evidence="14 15">
    <name type="scientific">Ceratodon purpureus</name>
    <name type="common">Fire moss</name>
    <name type="synonym">Dicranum purpureum</name>
    <dbReference type="NCBI Taxonomy" id="3225"/>
    <lineage>
        <taxon>Eukaryota</taxon>
        <taxon>Viridiplantae</taxon>
        <taxon>Streptophyta</taxon>
        <taxon>Embryophyta</taxon>
        <taxon>Bryophyta</taxon>
        <taxon>Bryophytina</taxon>
        <taxon>Bryopsida</taxon>
        <taxon>Dicranidae</taxon>
        <taxon>Pseudoditrichales</taxon>
        <taxon>Ditrichaceae</taxon>
        <taxon>Ceratodon</taxon>
    </lineage>
</organism>
<evidence type="ECO:0000256" key="1">
    <source>
        <dbReference type="ARBA" id="ARBA00004141"/>
    </source>
</evidence>
<dbReference type="AlphaFoldDB" id="A0A8T0H4C6"/>
<reference evidence="14" key="1">
    <citation type="submission" date="2020-06" db="EMBL/GenBank/DDBJ databases">
        <title>WGS assembly of Ceratodon purpureus strain R40.</title>
        <authorList>
            <person name="Carey S.B."/>
            <person name="Jenkins J."/>
            <person name="Shu S."/>
            <person name="Lovell J.T."/>
            <person name="Sreedasyam A."/>
            <person name="Maumus F."/>
            <person name="Tiley G.P."/>
            <person name="Fernandez-Pozo N."/>
            <person name="Barry K."/>
            <person name="Chen C."/>
            <person name="Wang M."/>
            <person name="Lipzen A."/>
            <person name="Daum C."/>
            <person name="Saski C.A."/>
            <person name="Payton A.C."/>
            <person name="Mcbreen J.C."/>
            <person name="Conrad R.E."/>
            <person name="Kollar L.M."/>
            <person name="Olsson S."/>
            <person name="Huttunen S."/>
            <person name="Landis J.B."/>
            <person name="Wickett N.J."/>
            <person name="Johnson M.G."/>
            <person name="Rensing S.A."/>
            <person name="Grimwood J."/>
            <person name="Schmutz J."/>
            <person name="Mcdaniel S.F."/>
        </authorList>
    </citation>
    <scope>NUCLEOTIDE SEQUENCE</scope>
    <source>
        <strain evidence="14">R40</strain>
    </source>
</reference>
<dbReference type="InterPro" id="IPR007482">
    <property type="entry name" value="Tyr_Pase-like_PTPLA"/>
</dbReference>
<sequence>MQWLGRSHVLFAIIAKLPEVQDQPPVMITFLAWSMSEVRCLTGTASCCVVLLFTVYFFLCMYSMLLMTFMIILQSKCNLQ</sequence>
<keyword evidence="7" id="KW-0276">Fatty acid metabolism</keyword>
<evidence type="ECO:0000256" key="2">
    <source>
        <dbReference type="ARBA" id="ARBA00005194"/>
    </source>
</evidence>
<keyword evidence="10 13" id="KW-0472">Membrane</keyword>
<evidence type="ECO:0000256" key="13">
    <source>
        <dbReference type="SAM" id="Phobius"/>
    </source>
</evidence>
<dbReference type="GO" id="GO:0006633">
    <property type="term" value="P:fatty acid biosynthetic process"/>
    <property type="evidence" value="ECO:0007669"/>
    <property type="project" value="UniProtKB-KW"/>
</dbReference>
<evidence type="ECO:0000256" key="4">
    <source>
        <dbReference type="ARBA" id="ARBA00013122"/>
    </source>
</evidence>
<keyword evidence="11" id="KW-0275">Fatty acid biosynthesis</keyword>
<proteinExistence type="inferred from homology"/>
<comment type="caution">
    <text evidence="14">The sequence shown here is derived from an EMBL/GenBank/DDBJ whole genome shotgun (WGS) entry which is preliminary data.</text>
</comment>
<evidence type="ECO:0000256" key="11">
    <source>
        <dbReference type="ARBA" id="ARBA00023160"/>
    </source>
</evidence>
<comment type="pathway">
    <text evidence="2">Lipid metabolism; fatty acid biosynthesis.</text>
</comment>
<evidence type="ECO:0000313" key="15">
    <source>
        <dbReference type="Proteomes" id="UP000822688"/>
    </source>
</evidence>
<dbReference type="EC" id="4.2.1.134" evidence="4"/>
<dbReference type="EMBL" id="CM026429">
    <property type="protein sequence ID" value="KAG0565264.1"/>
    <property type="molecule type" value="Genomic_DNA"/>
</dbReference>
<accession>A0A8T0H4C6</accession>
<keyword evidence="5" id="KW-0444">Lipid biosynthesis</keyword>
<keyword evidence="6 13" id="KW-0812">Transmembrane</keyword>
<evidence type="ECO:0000256" key="3">
    <source>
        <dbReference type="ARBA" id="ARBA00007811"/>
    </source>
</evidence>
<evidence type="ECO:0000256" key="12">
    <source>
        <dbReference type="ARBA" id="ARBA00023239"/>
    </source>
</evidence>
<evidence type="ECO:0000256" key="7">
    <source>
        <dbReference type="ARBA" id="ARBA00022832"/>
    </source>
</evidence>
<keyword evidence="15" id="KW-1185">Reference proteome</keyword>
<comment type="similarity">
    <text evidence="3">Belongs to the very long-chain fatty acids dehydratase HACD family.</text>
</comment>
<protein>
    <recommendedName>
        <fullName evidence="4">very-long-chain (3R)-3-hydroxyacyl-CoA dehydratase</fullName>
        <ecNumber evidence="4">4.2.1.134</ecNumber>
    </recommendedName>
</protein>
<feature type="transmembrane region" description="Helical" evidence="13">
    <location>
        <begin position="43"/>
        <end position="73"/>
    </location>
</feature>
<name>A0A8T0H4C6_CERPU</name>
<evidence type="ECO:0000256" key="8">
    <source>
        <dbReference type="ARBA" id="ARBA00022989"/>
    </source>
</evidence>
<dbReference type="GO" id="GO:0016020">
    <property type="term" value="C:membrane"/>
    <property type="evidence" value="ECO:0007669"/>
    <property type="project" value="UniProtKB-SubCell"/>
</dbReference>
<comment type="subcellular location">
    <subcellularLocation>
        <location evidence="1">Membrane</location>
        <topology evidence="1">Multi-pass membrane protein</topology>
    </subcellularLocation>
</comment>
<dbReference type="Pfam" id="PF04387">
    <property type="entry name" value="PTPLA"/>
    <property type="match status" value="1"/>
</dbReference>
<keyword evidence="8 13" id="KW-1133">Transmembrane helix</keyword>
<evidence type="ECO:0000256" key="9">
    <source>
        <dbReference type="ARBA" id="ARBA00023098"/>
    </source>
</evidence>
<evidence type="ECO:0000313" key="14">
    <source>
        <dbReference type="EMBL" id="KAG0565264.1"/>
    </source>
</evidence>
<dbReference type="Proteomes" id="UP000822688">
    <property type="component" value="Chromosome 8"/>
</dbReference>
<evidence type="ECO:0000256" key="5">
    <source>
        <dbReference type="ARBA" id="ARBA00022516"/>
    </source>
</evidence>
<gene>
    <name evidence="14" type="ORF">KC19_8G177600</name>
</gene>
<evidence type="ECO:0000256" key="10">
    <source>
        <dbReference type="ARBA" id="ARBA00023136"/>
    </source>
</evidence>
<keyword evidence="12" id="KW-0456">Lyase</keyword>
<dbReference type="GO" id="GO:0102158">
    <property type="term" value="F:very-long-chain (3R)-3-hydroxyacyl-CoA dehydratase activity"/>
    <property type="evidence" value="ECO:0007669"/>
    <property type="project" value="UniProtKB-EC"/>
</dbReference>
<keyword evidence="9" id="KW-0443">Lipid metabolism</keyword>
<evidence type="ECO:0000256" key="6">
    <source>
        <dbReference type="ARBA" id="ARBA00022692"/>
    </source>
</evidence>